<dbReference type="GeneID" id="36555790"/>
<evidence type="ECO:0000256" key="2">
    <source>
        <dbReference type="ARBA" id="ARBA00022692"/>
    </source>
</evidence>
<dbReference type="AlphaFoldDB" id="A0A2I2GLZ0"/>
<keyword evidence="9" id="KW-1185">Reference proteome</keyword>
<feature type="transmembrane region" description="Helical" evidence="6">
    <location>
        <begin position="171"/>
        <end position="194"/>
    </location>
</feature>
<feature type="transmembrane region" description="Helical" evidence="6">
    <location>
        <begin position="127"/>
        <end position="151"/>
    </location>
</feature>
<dbReference type="OrthoDB" id="5417844at2759"/>
<comment type="subcellular location">
    <subcellularLocation>
        <location evidence="1">Membrane</location>
        <topology evidence="1">Multi-pass membrane protein</topology>
    </subcellularLocation>
</comment>
<dbReference type="InterPro" id="IPR049326">
    <property type="entry name" value="Rhodopsin_dom_fungi"/>
</dbReference>
<sequence length="236" mass="26598">MSSIPDGLGNDSRKFLILRSIAFFASVLFVALRFLTRRLTHSVSHEDWVCLASLVFAAGFSICFTLQLTIGRAGYHEYLFNRAELEMYNKLSVSSNAMHACTVTLSKISILLFLKRVFAVHRSFGRFVCVMNIVVLLQGLSSLIGMSISCVPIEAQWKSWLPKKCMDPKAFLYSVSIINILLDVIILLAPQPLVWRLHMGLQRKMFVSALFMVGGLVCIISIIRFVALTKLVYHDM</sequence>
<organism evidence="8 9">
    <name type="scientific">Aspergillus steynii IBT 23096</name>
    <dbReference type="NCBI Taxonomy" id="1392250"/>
    <lineage>
        <taxon>Eukaryota</taxon>
        <taxon>Fungi</taxon>
        <taxon>Dikarya</taxon>
        <taxon>Ascomycota</taxon>
        <taxon>Pezizomycotina</taxon>
        <taxon>Eurotiomycetes</taxon>
        <taxon>Eurotiomycetidae</taxon>
        <taxon>Eurotiales</taxon>
        <taxon>Aspergillaceae</taxon>
        <taxon>Aspergillus</taxon>
        <taxon>Aspergillus subgen. Circumdati</taxon>
    </lineage>
</organism>
<feature type="transmembrane region" description="Helical" evidence="6">
    <location>
        <begin position="206"/>
        <end position="227"/>
    </location>
</feature>
<evidence type="ECO:0000256" key="1">
    <source>
        <dbReference type="ARBA" id="ARBA00004141"/>
    </source>
</evidence>
<evidence type="ECO:0000313" key="9">
    <source>
        <dbReference type="Proteomes" id="UP000234275"/>
    </source>
</evidence>
<feature type="transmembrane region" description="Helical" evidence="6">
    <location>
        <begin position="16"/>
        <end position="36"/>
    </location>
</feature>
<feature type="non-terminal residue" evidence="8">
    <location>
        <position position="236"/>
    </location>
</feature>
<proteinExistence type="inferred from homology"/>
<evidence type="ECO:0000256" key="5">
    <source>
        <dbReference type="ARBA" id="ARBA00038359"/>
    </source>
</evidence>
<keyword evidence="3 6" id="KW-1133">Transmembrane helix</keyword>
<evidence type="ECO:0000256" key="6">
    <source>
        <dbReference type="SAM" id="Phobius"/>
    </source>
</evidence>
<feature type="transmembrane region" description="Helical" evidence="6">
    <location>
        <begin position="97"/>
        <end position="115"/>
    </location>
</feature>
<accession>A0A2I2GLZ0</accession>
<dbReference type="Pfam" id="PF20684">
    <property type="entry name" value="Fung_rhodopsin"/>
    <property type="match status" value="1"/>
</dbReference>
<keyword evidence="4 6" id="KW-0472">Membrane</keyword>
<dbReference type="InterPro" id="IPR052337">
    <property type="entry name" value="SAT4-like"/>
</dbReference>
<evidence type="ECO:0000313" key="8">
    <source>
        <dbReference type="EMBL" id="PLB53898.1"/>
    </source>
</evidence>
<gene>
    <name evidence="8" type="ORF">P170DRAFT_431665</name>
</gene>
<evidence type="ECO:0000259" key="7">
    <source>
        <dbReference type="Pfam" id="PF20684"/>
    </source>
</evidence>
<dbReference type="RefSeq" id="XP_024709200.1">
    <property type="nucleotide sequence ID" value="XM_024848091.1"/>
</dbReference>
<reference evidence="8 9" key="1">
    <citation type="submission" date="2016-12" db="EMBL/GenBank/DDBJ databases">
        <title>The genomes of Aspergillus section Nigri reveals drivers in fungal speciation.</title>
        <authorList>
            <consortium name="DOE Joint Genome Institute"/>
            <person name="Vesth T.C."/>
            <person name="Nybo J."/>
            <person name="Theobald S."/>
            <person name="Brandl J."/>
            <person name="Frisvad J.C."/>
            <person name="Nielsen K.F."/>
            <person name="Lyhne E.K."/>
            <person name="Kogle M.E."/>
            <person name="Kuo A."/>
            <person name="Riley R."/>
            <person name="Clum A."/>
            <person name="Nolan M."/>
            <person name="Lipzen A."/>
            <person name="Salamov A."/>
            <person name="Henrissat B."/>
            <person name="Wiebenga A."/>
            <person name="De Vries R.P."/>
            <person name="Grigoriev I.V."/>
            <person name="Mortensen U.H."/>
            <person name="Andersen M.R."/>
            <person name="Baker S.E."/>
        </authorList>
    </citation>
    <scope>NUCLEOTIDE SEQUENCE [LARGE SCALE GENOMIC DNA]</scope>
    <source>
        <strain evidence="8 9">IBT 23096</strain>
    </source>
</reference>
<feature type="transmembrane region" description="Helical" evidence="6">
    <location>
        <begin position="48"/>
        <end position="70"/>
    </location>
</feature>
<keyword evidence="2 6" id="KW-0812">Transmembrane</keyword>
<evidence type="ECO:0000256" key="4">
    <source>
        <dbReference type="ARBA" id="ARBA00023136"/>
    </source>
</evidence>
<evidence type="ECO:0000256" key="3">
    <source>
        <dbReference type="ARBA" id="ARBA00022989"/>
    </source>
</evidence>
<name>A0A2I2GLZ0_9EURO</name>
<feature type="domain" description="Rhodopsin" evidence="7">
    <location>
        <begin position="32"/>
        <end position="231"/>
    </location>
</feature>
<comment type="similarity">
    <text evidence="5">Belongs to the SAT4 family.</text>
</comment>
<dbReference type="PANTHER" id="PTHR33048:SF47">
    <property type="entry name" value="INTEGRAL MEMBRANE PROTEIN-RELATED"/>
    <property type="match status" value="1"/>
</dbReference>
<dbReference type="GO" id="GO:0016020">
    <property type="term" value="C:membrane"/>
    <property type="evidence" value="ECO:0007669"/>
    <property type="project" value="UniProtKB-SubCell"/>
</dbReference>
<protein>
    <recommendedName>
        <fullName evidence="7">Rhodopsin domain-containing protein</fullName>
    </recommendedName>
</protein>
<dbReference type="Proteomes" id="UP000234275">
    <property type="component" value="Unassembled WGS sequence"/>
</dbReference>
<comment type="caution">
    <text evidence="8">The sequence shown here is derived from an EMBL/GenBank/DDBJ whole genome shotgun (WGS) entry which is preliminary data.</text>
</comment>
<dbReference type="VEuPathDB" id="FungiDB:P170DRAFT_431665"/>
<dbReference type="EMBL" id="MSFO01000001">
    <property type="protein sequence ID" value="PLB53898.1"/>
    <property type="molecule type" value="Genomic_DNA"/>
</dbReference>
<dbReference type="PANTHER" id="PTHR33048">
    <property type="entry name" value="PTH11-LIKE INTEGRAL MEMBRANE PROTEIN (AFU_ORTHOLOGUE AFUA_5G11245)"/>
    <property type="match status" value="1"/>
</dbReference>
<dbReference type="STRING" id="1392250.A0A2I2GLZ0"/>